<keyword evidence="3" id="KW-1185">Reference proteome</keyword>
<name>A0ABQ6M0S8_9GAMM</name>
<reference evidence="2 3" key="1">
    <citation type="submission" date="2023-04" db="EMBL/GenBank/DDBJ databases">
        <title>Marinobulbifer ophiurae gen. nov., sp. Nov., isolate from tissue of brittle star Ophioplocus japonicus.</title>
        <authorList>
            <person name="Kawano K."/>
            <person name="Sawayama S."/>
            <person name="Nakagawa S."/>
        </authorList>
    </citation>
    <scope>NUCLEOTIDE SEQUENCE [LARGE SCALE GENOMIC DNA]</scope>
    <source>
        <strain evidence="2 3">NKW57</strain>
    </source>
</reference>
<evidence type="ECO:0000313" key="2">
    <source>
        <dbReference type="EMBL" id="GMG87958.1"/>
    </source>
</evidence>
<protein>
    <recommendedName>
        <fullName evidence="1">ExoP galactose-binding-like domain-containing protein</fullName>
    </recommendedName>
</protein>
<sequence length="181" mass="19340">MFAGGATIAPWRFYIGNPNEWMRPVKTQQAKTRSPSNVKIEMLTEDSGLAVLKAQWQKGSTGQILWQGDSSINAAAIAEHGGALSLVLRVDEVPDKPVSLRMDCGYPCSGSLKFGDILSALPKGEWLRIGIPLACFENAGTDLRKIDSPAVIVTSGNLGLSILDLRLALDVPKASMISCSA</sequence>
<dbReference type="EMBL" id="BSYJ01000004">
    <property type="protein sequence ID" value="GMG87958.1"/>
    <property type="molecule type" value="Genomic_DNA"/>
</dbReference>
<dbReference type="Pfam" id="PF18559">
    <property type="entry name" value="Exop_C"/>
    <property type="match status" value="1"/>
</dbReference>
<dbReference type="InterPro" id="IPR041443">
    <property type="entry name" value="Exop_C"/>
</dbReference>
<organism evidence="2 3">
    <name type="scientific">Biformimicrobium ophioploci</name>
    <dbReference type="NCBI Taxonomy" id="3036711"/>
    <lineage>
        <taxon>Bacteria</taxon>
        <taxon>Pseudomonadati</taxon>
        <taxon>Pseudomonadota</taxon>
        <taxon>Gammaproteobacteria</taxon>
        <taxon>Cellvibrionales</taxon>
        <taxon>Microbulbiferaceae</taxon>
        <taxon>Biformimicrobium</taxon>
    </lineage>
</organism>
<dbReference type="Gene3D" id="2.60.120.430">
    <property type="entry name" value="Galactose-binding lectin"/>
    <property type="match status" value="1"/>
</dbReference>
<accession>A0ABQ6M0S8</accession>
<dbReference type="Proteomes" id="UP001224392">
    <property type="component" value="Unassembled WGS sequence"/>
</dbReference>
<gene>
    <name evidence="2" type="ORF">MNKW57_22790</name>
</gene>
<comment type="caution">
    <text evidence="2">The sequence shown here is derived from an EMBL/GenBank/DDBJ whole genome shotgun (WGS) entry which is preliminary data.</text>
</comment>
<proteinExistence type="predicted"/>
<evidence type="ECO:0000259" key="1">
    <source>
        <dbReference type="Pfam" id="PF18559"/>
    </source>
</evidence>
<evidence type="ECO:0000313" key="3">
    <source>
        <dbReference type="Proteomes" id="UP001224392"/>
    </source>
</evidence>
<feature type="domain" description="ExoP galactose-binding-like" evidence="1">
    <location>
        <begin position="9"/>
        <end position="167"/>
    </location>
</feature>